<dbReference type="RefSeq" id="WP_371753195.1">
    <property type="nucleotide sequence ID" value="NZ_JAYJLD010000005.1"/>
</dbReference>
<protein>
    <submittedName>
        <fullName evidence="1">Uncharacterized protein</fullName>
    </submittedName>
</protein>
<gene>
    <name evidence="1" type="ORF">VF724_05330</name>
</gene>
<comment type="caution">
    <text evidence="1">The sequence shown here is derived from an EMBL/GenBank/DDBJ whole genome shotgun (WGS) entry which is preliminary data.</text>
</comment>
<evidence type="ECO:0000313" key="2">
    <source>
        <dbReference type="Proteomes" id="UP001310386"/>
    </source>
</evidence>
<organism evidence="1 2">
    <name type="scientific">Ferviditalea candida</name>
    <dbReference type="NCBI Taxonomy" id="3108399"/>
    <lineage>
        <taxon>Bacteria</taxon>
        <taxon>Bacillati</taxon>
        <taxon>Bacillota</taxon>
        <taxon>Bacilli</taxon>
        <taxon>Bacillales</taxon>
        <taxon>Paenibacillaceae</taxon>
        <taxon>Ferviditalea</taxon>
    </lineage>
</organism>
<proteinExistence type="predicted"/>
<dbReference type="EMBL" id="JAYJLD010000005">
    <property type="protein sequence ID" value="MEB3101081.1"/>
    <property type="molecule type" value="Genomic_DNA"/>
</dbReference>
<sequence>MLRYKFNPDEISLTEKRNGDDFEFLINILNTEKHLDNFHHLRDHFNNNHIYTDAIFHAHSDREFRIIVRFDQYVDFIIYMFKYKLITQVEWQ</sequence>
<accession>A0ABU5ZF01</accession>
<name>A0ABU5ZF01_9BACL</name>
<reference evidence="1" key="1">
    <citation type="submission" date="2023-12" db="EMBL/GenBank/DDBJ databases">
        <title>Fervidustalea candida gen. nov., sp. nov., a novel member of the family Paenibacillaceae isolated from a geothermal area.</title>
        <authorList>
            <person name="Li W.-J."/>
            <person name="Jiao J.-Y."/>
            <person name="Chen Y."/>
        </authorList>
    </citation>
    <scope>NUCLEOTIDE SEQUENCE</scope>
    <source>
        <strain evidence="1">SYSU GA230002</strain>
    </source>
</reference>
<dbReference type="Proteomes" id="UP001310386">
    <property type="component" value="Unassembled WGS sequence"/>
</dbReference>
<evidence type="ECO:0000313" key="1">
    <source>
        <dbReference type="EMBL" id="MEB3101081.1"/>
    </source>
</evidence>
<keyword evidence="2" id="KW-1185">Reference proteome</keyword>